<name>A0A7R8WMP0_9CRUS</name>
<reference evidence="2" key="1">
    <citation type="submission" date="2020-11" db="EMBL/GenBank/DDBJ databases">
        <authorList>
            <person name="Tran Van P."/>
        </authorList>
    </citation>
    <scope>NUCLEOTIDE SEQUENCE</scope>
</reference>
<proteinExistence type="predicted"/>
<feature type="compositionally biased region" description="Low complexity" evidence="1">
    <location>
        <begin position="154"/>
        <end position="169"/>
    </location>
</feature>
<gene>
    <name evidence="2" type="ORF">CTOB1V02_LOCUS9667</name>
</gene>
<feature type="region of interest" description="Disordered" evidence="1">
    <location>
        <begin position="1"/>
        <end position="249"/>
    </location>
</feature>
<dbReference type="EMBL" id="OB663913">
    <property type="protein sequence ID" value="CAD7231824.1"/>
    <property type="molecule type" value="Genomic_DNA"/>
</dbReference>
<feature type="compositionally biased region" description="Basic and acidic residues" evidence="1">
    <location>
        <begin position="219"/>
        <end position="234"/>
    </location>
</feature>
<evidence type="ECO:0000256" key="1">
    <source>
        <dbReference type="SAM" id="MobiDB-lite"/>
    </source>
</evidence>
<protein>
    <submittedName>
        <fullName evidence="2">Uncharacterized protein</fullName>
    </submittedName>
</protein>
<feature type="compositionally biased region" description="Polar residues" evidence="1">
    <location>
        <begin position="71"/>
        <end position="93"/>
    </location>
</feature>
<evidence type="ECO:0000313" key="2">
    <source>
        <dbReference type="EMBL" id="CAD7231824.1"/>
    </source>
</evidence>
<accession>A0A7R8WMP0</accession>
<organism evidence="2">
    <name type="scientific">Cyprideis torosa</name>
    <dbReference type="NCBI Taxonomy" id="163714"/>
    <lineage>
        <taxon>Eukaryota</taxon>
        <taxon>Metazoa</taxon>
        <taxon>Ecdysozoa</taxon>
        <taxon>Arthropoda</taxon>
        <taxon>Crustacea</taxon>
        <taxon>Oligostraca</taxon>
        <taxon>Ostracoda</taxon>
        <taxon>Podocopa</taxon>
        <taxon>Podocopida</taxon>
        <taxon>Cytherocopina</taxon>
        <taxon>Cytheroidea</taxon>
        <taxon>Cytherideidae</taxon>
        <taxon>Cyprideis</taxon>
    </lineage>
</organism>
<feature type="compositionally biased region" description="Basic and acidic residues" evidence="1">
    <location>
        <begin position="44"/>
        <end position="54"/>
    </location>
</feature>
<feature type="compositionally biased region" description="Basic and acidic residues" evidence="1">
    <location>
        <begin position="115"/>
        <end position="124"/>
    </location>
</feature>
<sequence>MFPRFIPLSAVGSDKRPRSHGTIISLSDGQPFYAPPVGFSDPHQPPRDEERTPIREPLYVAPSEVRKQKGAPSQTGPPETQQAAPAASEGSNTRHLREGMSLDLSPGKKPRRERRATPLDREDSTPPSSPPMGVPVPLMGIPGPKRDKRKQRMPTTGTTPTQGGLSSPGMVRSPGMHEGAVLRGPPGARPLPPGAGGARRGVLSGVVAGISTSTESEEDSPRQWEDSRRRERQERRKKSRSSSREKLAERENLFPRHASLNDCCALNSTLVCHLSVNQLDSTGAMANGQMRSLTFPLCMPEASSGTPHVLSTFAPSNIVLPSTQEEGRGGEDQRPRHGTTSLRGICPLKQLERSLRFVRPIYAQYH</sequence>
<feature type="compositionally biased region" description="Basic and acidic residues" evidence="1">
    <location>
        <begin position="325"/>
        <end position="335"/>
    </location>
</feature>
<dbReference type="AlphaFoldDB" id="A0A7R8WMP0"/>
<feature type="region of interest" description="Disordered" evidence="1">
    <location>
        <begin position="321"/>
        <end position="341"/>
    </location>
</feature>